<dbReference type="Pfam" id="PF00392">
    <property type="entry name" value="GntR"/>
    <property type="match status" value="1"/>
</dbReference>
<accession>F2JH82</accession>
<evidence type="ECO:0000313" key="5">
    <source>
        <dbReference type="EMBL" id="ADZ81897.1"/>
    </source>
</evidence>
<feature type="domain" description="HTH gntR-type" evidence="4">
    <location>
        <begin position="10"/>
        <end position="78"/>
    </location>
</feature>
<dbReference type="SMART" id="SM00345">
    <property type="entry name" value="HTH_GNTR"/>
    <property type="match status" value="1"/>
</dbReference>
<dbReference type="CDD" id="cd07377">
    <property type="entry name" value="WHTH_GntR"/>
    <property type="match status" value="1"/>
</dbReference>
<gene>
    <name evidence="5" type="ordered locus">Clole_0140</name>
</gene>
<dbReference type="GO" id="GO:0003677">
    <property type="term" value="F:DNA binding"/>
    <property type="evidence" value="ECO:0007669"/>
    <property type="project" value="UniProtKB-KW"/>
</dbReference>
<dbReference type="KEGG" id="cle:Clole_0140"/>
<dbReference type="InterPro" id="IPR036390">
    <property type="entry name" value="WH_DNA-bd_sf"/>
</dbReference>
<evidence type="ECO:0000256" key="1">
    <source>
        <dbReference type="ARBA" id="ARBA00023015"/>
    </source>
</evidence>
<dbReference type="RefSeq" id="WP_013655198.1">
    <property type="nucleotide sequence ID" value="NC_015275.1"/>
</dbReference>
<dbReference type="SUPFAM" id="SSF46785">
    <property type="entry name" value="Winged helix' DNA-binding domain"/>
    <property type="match status" value="1"/>
</dbReference>
<dbReference type="PANTHER" id="PTHR38445:SF9">
    <property type="entry name" value="HTH-TYPE TRANSCRIPTIONAL REPRESSOR YTRA"/>
    <property type="match status" value="1"/>
</dbReference>
<evidence type="ECO:0000259" key="4">
    <source>
        <dbReference type="PROSITE" id="PS50949"/>
    </source>
</evidence>
<dbReference type="InterPro" id="IPR036388">
    <property type="entry name" value="WH-like_DNA-bd_sf"/>
</dbReference>
<keyword evidence="2" id="KW-0238">DNA-binding</keyword>
<evidence type="ECO:0000313" key="6">
    <source>
        <dbReference type="Proteomes" id="UP000008467"/>
    </source>
</evidence>
<evidence type="ECO:0000256" key="3">
    <source>
        <dbReference type="ARBA" id="ARBA00023163"/>
    </source>
</evidence>
<evidence type="ECO:0000256" key="2">
    <source>
        <dbReference type="ARBA" id="ARBA00023125"/>
    </source>
</evidence>
<dbReference type="PROSITE" id="PS50949">
    <property type="entry name" value="HTH_GNTR"/>
    <property type="match status" value="1"/>
</dbReference>
<reference evidence="5 6" key="1">
    <citation type="journal article" date="2011" name="J. Bacteriol.">
        <title>Complete genome sequence of the cellulose-degrading bacterium Cellulosilyticum lentocellum.</title>
        <authorList>
            <consortium name="US DOE Joint Genome Institute"/>
            <person name="Miller D.A."/>
            <person name="Suen G."/>
            <person name="Bruce D."/>
            <person name="Copeland A."/>
            <person name="Cheng J.F."/>
            <person name="Detter C."/>
            <person name="Goodwin L.A."/>
            <person name="Han C.S."/>
            <person name="Hauser L.J."/>
            <person name="Land M.L."/>
            <person name="Lapidus A."/>
            <person name="Lucas S."/>
            <person name="Meincke L."/>
            <person name="Pitluck S."/>
            <person name="Tapia R."/>
            <person name="Teshima H."/>
            <person name="Woyke T."/>
            <person name="Fox B.G."/>
            <person name="Angert E.R."/>
            <person name="Currie C.R."/>
        </authorList>
    </citation>
    <scope>NUCLEOTIDE SEQUENCE [LARGE SCALE GENOMIC DNA]</scope>
    <source>
        <strain evidence="6">ATCC 49066 / DSM 5427 / NCIMB 11756 / RHM5</strain>
    </source>
</reference>
<dbReference type="STRING" id="642492.Clole_0140"/>
<keyword evidence="3" id="KW-0804">Transcription</keyword>
<dbReference type="EMBL" id="CP002582">
    <property type="protein sequence ID" value="ADZ81897.1"/>
    <property type="molecule type" value="Genomic_DNA"/>
</dbReference>
<protein>
    <submittedName>
        <fullName evidence="5">Transcriptional regulator, GntR family</fullName>
    </submittedName>
</protein>
<sequence>MFPIDARDSRPIYEQIIDQIKEQVMKGILKPGDQLPSVRQLASMLTVNANTVMKAYTELERQEVIETIRGKGAFIAMMPSKVISEKQIIEVRKALKSSFVAMHYMGMSKQEVMAEIEKIYDELSKEEE</sequence>
<keyword evidence="6" id="KW-1185">Reference proteome</keyword>
<organism evidence="5 6">
    <name type="scientific">Cellulosilyticum lentocellum (strain ATCC 49066 / DSM 5427 / NCIMB 11756 / RHM5)</name>
    <name type="common">Clostridium lentocellum</name>
    <dbReference type="NCBI Taxonomy" id="642492"/>
    <lineage>
        <taxon>Bacteria</taxon>
        <taxon>Bacillati</taxon>
        <taxon>Bacillota</taxon>
        <taxon>Clostridia</taxon>
        <taxon>Lachnospirales</taxon>
        <taxon>Cellulosilyticaceae</taxon>
        <taxon>Cellulosilyticum</taxon>
    </lineage>
</organism>
<dbReference type="PANTHER" id="PTHR38445">
    <property type="entry name" value="HTH-TYPE TRANSCRIPTIONAL REPRESSOR YTRA"/>
    <property type="match status" value="1"/>
</dbReference>
<dbReference type="eggNOG" id="COG1725">
    <property type="taxonomic scope" value="Bacteria"/>
</dbReference>
<dbReference type="Proteomes" id="UP000008467">
    <property type="component" value="Chromosome"/>
</dbReference>
<proteinExistence type="predicted"/>
<keyword evidence="1" id="KW-0805">Transcription regulation</keyword>
<name>F2JH82_CELLD</name>
<dbReference type="GO" id="GO:0003700">
    <property type="term" value="F:DNA-binding transcription factor activity"/>
    <property type="evidence" value="ECO:0007669"/>
    <property type="project" value="InterPro"/>
</dbReference>
<dbReference type="HOGENOM" id="CLU_017584_10_2_9"/>
<dbReference type="InterPro" id="IPR000524">
    <property type="entry name" value="Tscrpt_reg_HTH_GntR"/>
</dbReference>
<dbReference type="Gene3D" id="1.10.10.10">
    <property type="entry name" value="Winged helix-like DNA-binding domain superfamily/Winged helix DNA-binding domain"/>
    <property type="match status" value="1"/>
</dbReference>
<dbReference type="AlphaFoldDB" id="F2JH82"/>